<name>A0A1A6GRL9_NEOLE</name>
<evidence type="ECO:0000313" key="1">
    <source>
        <dbReference type="EMBL" id="OBS68007.1"/>
    </source>
</evidence>
<keyword evidence="2" id="KW-1185">Reference proteome</keyword>
<accession>A0A1A6GRL9</accession>
<evidence type="ECO:0000313" key="2">
    <source>
        <dbReference type="Proteomes" id="UP000092124"/>
    </source>
</evidence>
<dbReference type="InterPro" id="IPR013783">
    <property type="entry name" value="Ig-like_fold"/>
</dbReference>
<dbReference type="AlphaFoldDB" id="A0A1A6GRL9"/>
<gene>
    <name evidence="1" type="ORF">A6R68_03453</name>
</gene>
<proteinExistence type="predicted"/>
<protein>
    <submittedName>
        <fullName evidence="1">Uncharacterized protein</fullName>
    </submittedName>
</protein>
<sequence length="246" mass="27575">MYVLYKEGSLEPSDKETQKNHNIKAKFTMPSVKRVHLGFIIIKDEKFSSSMDSQYVYYGLSSARFQPQVLSKGSDILELLVSDEEAPTSLLNVTEPEAGFPRRLLCVMSTGKDRTIRPLIQIQTVEVKIQLNSLLTGFHHGKPSLSAFFSPMVMLGYDWFVVTGEDQNFSTSLKAQYIHTGQSQTLFPEISMSSSRNGPLRSSETQDHHMVENLLRMGMAGLVLVVLGILVFEACHSSRQIEHTNG</sequence>
<comment type="caution">
    <text evidence="1">The sequence shown here is derived from an EMBL/GenBank/DDBJ whole genome shotgun (WGS) entry which is preliminary data.</text>
</comment>
<organism evidence="1 2">
    <name type="scientific">Neotoma lepida</name>
    <name type="common">Desert woodrat</name>
    <dbReference type="NCBI Taxonomy" id="56216"/>
    <lineage>
        <taxon>Eukaryota</taxon>
        <taxon>Metazoa</taxon>
        <taxon>Chordata</taxon>
        <taxon>Craniata</taxon>
        <taxon>Vertebrata</taxon>
        <taxon>Euteleostomi</taxon>
        <taxon>Mammalia</taxon>
        <taxon>Eutheria</taxon>
        <taxon>Euarchontoglires</taxon>
        <taxon>Glires</taxon>
        <taxon>Rodentia</taxon>
        <taxon>Myomorpha</taxon>
        <taxon>Muroidea</taxon>
        <taxon>Cricetidae</taxon>
        <taxon>Neotominae</taxon>
        <taxon>Neotoma</taxon>
    </lineage>
</organism>
<reference evidence="1 2" key="1">
    <citation type="submission" date="2016-06" db="EMBL/GenBank/DDBJ databases">
        <title>The Draft Genome Sequence and Annotation of the Desert Woodrat Neotoma lepida.</title>
        <authorList>
            <person name="Campbell M."/>
            <person name="Oakeson K.F."/>
            <person name="Yandell M."/>
            <person name="Halpert J.R."/>
            <person name="Dearing D."/>
        </authorList>
    </citation>
    <scope>NUCLEOTIDE SEQUENCE [LARGE SCALE GENOMIC DNA]</scope>
    <source>
        <strain evidence="1">417</strain>
        <tissue evidence="1">Liver</tissue>
    </source>
</reference>
<dbReference type="Gene3D" id="2.60.40.10">
    <property type="entry name" value="Immunoglobulins"/>
    <property type="match status" value="1"/>
</dbReference>
<dbReference type="Proteomes" id="UP000092124">
    <property type="component" value="Unassembled WGS sequence"/>
</dbReference>
<feature type="non-terminal residue" evidence="1">
    <location>
        <position position="246"/>
    </location>
</feature>
<dbReference type="EMBL" id="LZPO01076280">
    <property type="protein sequence ID" value="OBS68007.1"/>
    <property type="molecule type" value="Genomic_DNA"/>
</dbReference>